<dbReference type="InterPro" id="IPR000014">
    <property type="entry name" value="PAS"/>
</dbReference>
<proteinExistence type="predicted"/>
<keyword evidence="3 4" id="KW-0597">Phosphoprotein</keyword>
<dbReference type="InterPro" id="IPR003594">
    <property type="entry name" value="HATPase_dom"/>
</dbReference>
<feature type="domain" description="Response regulatory" evidence="7">
    <location>
        <begin position="902"/>
        <end position="1017"/>
    </location>
</feature>
<dbReference type="InterPro" id="IPR036890">
    <property type="entry name" value="HATPase_C_sf"/>
</dbReference>
<sequence length="1022" mass="112065">MPSASPQSRPYPAFRWPARVLAVLLTVLACLGWAGVSLAQPDINKKKILYLNSYHNGYAWSDQILQGLRDALDKSTLPYDLQIEYMDSKRFYGTSMSDTLATLYREKYQGVTFDVLIASDDNAYQFLLEHQPSLFPETPVVFCGVNDYDPATLRGHSNFTGVVETTDISANLQLAHRLSPEITRVIVVSDMSLTGQAIRKQVQRAAARVSKLFAFEYWEVHTLPELLEKTDALSPSDMIFLIPIYLGSGKQVFSVEEVCEIVSRRSPVPIYSAWQFMLGHGIVGGKLHSGQGEGQIAGNMALRILSGESPANIPVVDKFDDPYLFDYLALKRFKIPEDALPLGSTLINEPLTFYTINKQVVWVGLVGFFLLVFILVLLITSIVQKRSVELQIKNQLSFLHILMDTIPLPLSYKGVDGSFLGCNLAFEKWFGVARGDLLKNLQHPLARRHDAAERHLLRVPGVLSYETDMQDSAGATHGVIVSKATYLSAKGEVAGVVEAIQDITLRREAEKALRRSQAMLRTVLDNIPQLVYWKDRDLNFMGVNRSFVDFFGLDNAQSIVGRRVGAIMPLEASDSAEKVNRRVLASGHSVHRREWTIELPGRDPVTLEMTVVPLHDETGEIMGILGTAEDVTAKLSLERQLLQSQKMEAIGALAGGIAHDFNNILTSIINSTELALMDLAEDSETAQDMERSLKAARRGSRLVQQILAFSRPSQQGFAPTDMAEVVHEALAIFAATLPRNITLSENIQVNPAIAFADPTQVHQIVMNICANAFQAMRDTGGHLALELVEADLDETHAEMVNVQPGRYLRLAVSDSGPGIPPDIMDRIFDPFFTTKAKGEGTGLGLAVVHGIVKSHRGGLRVASQPGKGTTFEIYLPKQGDFDASFPRALIAAKAAARRGDERILFVEDDADQLTVIPRVLSLLGYEVTAVSGAQEALDAVTALPGAFDVVVTDFDMPALSGVELAQRIEDIAPNLPVILVSGRRSALTAAQHAGNIRTVLLKPYNGEELAGAIGLLLDENQA</sequence>
<keyword evidence="9" id="KW-0418">Kinase</keyword>
<dbReference type="InterPro" id="IPR004358">
    <property type="entry name" value="Sig_transdc_His_kin-like_C"/>
</dbReference>
<comment type="catalytic activity">
    <reaction evidence="1">
        <text>ATP + protein L-histidine = ADP + protein N-phospho-L-histidine.</text>
        <dbReference type="EC" id="2.7.13.3"/>
    </reaction>
</comment>
<evidence type="ECO:0000256" key="5">
    <source>
        <dbReference type="SAM" id="Phobius"/>
    </source>
</evidence>
<evidence type="ECO:0000256" key="4">
    <source>
        <dbReference type="PROSITE-ProRule" id="PRU00169"/>
    </source>
</evidence>
<feature type="domain" description="PAC" evidence="8">
    <location>
        <begin position="463"/>
        <end position="515"/>
    </location>
</feature>
<dbReference type="InterPro" id="IPR011006">
    <property type="entry name" value="CheY-like_superfamily"/>
</dbReference>
<evidence type="ECO:0000313" key="9">
    <source>
        <dbReference type="EMBL" id="GFK95818.1"/>
    </source>
</evidence>
<dbReference type="AlphaFoldDB" id="A0A6V8M024"/>
<keyword evidence="5" id="KW-0812">Transmembrane</keyword>
<name>A0A6V8M024_9BACT</name>
<dbReference type="Gene3D" id="3.30.450.20">
    <property type="entry name" value="PAS domain"/>
    <property type="match status" value="2"/>
</dbReference>
<dbReference type="Gene3D" id="3.40.50.2300">
    <property type="match status" value="3"/>
</dbReference>
<dbReference type="SUPFAM" id="SSF47384">
    <property type="entry name" value="Homodimeric domain of signal transducing histidine kinase"/>
    <property type="match status" value="1"/>
</dbReference>
<dbReference type="InterPro" id="IPR001789">
    <property type="entry name" value="Sig_transdc_resp-reg_receiver"/>
</dbReference>
<dbReference type="PROSITE" id="PS50113">
    <property type="entry name" value="PAC"/>
    <property type="match status" value="2"/>
</dbReference>
<dbReference type="InterPro" id="IPR035965">
    <property type="entry name" value="PAS-like_dom_sf"/>
</dbReference>
<evidence type="ECO:0000313" key="10">
    <source>
        <dbReference type="Proteomes" id="UP000494245"/>
    </source>
</evidence>
<dbReference type="Pfam" id="PF08448">
    <property type="entry name" value="PAS_4"/>
    <property type="match status" value="1"/>
</dbReference>
<dbReference type="SMART" id="SM00448">
    <property type="entry name" value="REC"/>
    <property type="match status" value="1"/>
</dbReference>
<dbReference type="InterPro" id="IPR000700">
    <property type="entry name" value="PAS-assoc_C"/>
</dbReference>
<dbReference type="RefSeq" id="WP_173086957.1">
    <property type="nucleotide sequence ID" value="NZ_BLTE01000023.1"/>
</dbReference>
<keyword evidence="5" id="KW-0472">Membrane</keyword>
<keyword evidence="10" id="KW-1185">Reference proteome</keyword>
<dbReference type="Pfam" id="PF02518">
    <property type="entry name" value="HATPase_c"/>
    <property type="match status" value="1"/>
</dbReference>
<organism evidence="9 10">
    <name type="scientific">Fundidesulfovibrio magnetotacticus</name>
    <dbReference type="NCBI Taxonomy" id="2730080"/>
    <lineage>
        <taxon>Bacteria</taxon>
        <taxon>Pseudomonadati</taxon>
        <taxon>Thermodesulfobacteriota</taxon>
        <taxon>Desulfovibrionia</taxon>
        <taxon>Desulfovibrionales</taxon>
        <taxon>Desulfovibrionaceae</taxon>
        <taxon>Fundidesulfovibrio</taxon>
    </lineage>
</organism>
<feature type="domain" description="PAC" evidence="8">
    <location>
        <begin position="591"/>
        <end position="643"/>
    </location>
</feature>
<evidence type="ECO:0000259" key="8">
    <source>
        <dbReference type="PROSITE" id="PS50113"/>
    </source>
</evidence>
<evidence type="ECO:0000256" key="3">
    <source>
        <dbReference type="ARBA" id="ARBA00022553"/>
    </source>
</evidence>
<dbReference type="Proteomes" id="UP000494245">
    <property type="component" value="Unassembled WGS sequence"/>
</dbReference>
<dbReference type="InterPro" id="IPR003661">
    <property type="entry name" value="HisK_dim/P_dom"/>
</dbReference>
<keyword evidence="5" id="KW-1133">Transmembrane helix</keyword>
<dbReference type="PROSITE" id="PS50110">
    <property type="entry name" value="RESPONSE_REGULATORY"/>
    <property type="match status" value="1"/>
</dbReference>
<dbReference type="Gene3D" id="3.30.565.10">
    <property type="entry name" value="Histidine kinase-like ATPase, C-terminal domain"/>
    <property type="match status" value="1"/>
</dbReference>
<dbReference type="Pfam" id="PF00512">
    <property type="entry name" value="HisKA"/>
    <property type="match status" value="1"/>
</dbReference>
<dbReference type="InterPro" id="IPR001610">
    <property type="entry name" value="PAC"/>
</dbReference>
<dbReference type="PANTHER" id="PTHR43065">
    <property type="entry name" value="SENSOR HISTIDINE KINASE"/>
    <property type="match status" value="1"/>
</dbReference>
<keyword evidence="9" id="KW-0808">Transferase</keyword>
<dbReference type="CDD" id="cd00130">
    <property type="entry name" value="PAS"/>
    <property type="match status" value="1"/>
</dbReference>
<feature type="modified residue" description="4-aspartylphosphate" evidence="4">
    <location>
        <position position="953"/>
    </location>
</feature>
<comment type="caution">
    <text evidence="9">The sequence shown here is derived from an EMBL/GenBank/DDBJ whole genome shotgun (WGS) entry which is preliminary data.</text>
</comment>
<dbReference type="NCBIfam" id="TIGR00229">
    <property type="entry name" value="sensory_box"/>
    <property type="match status" value="2"/>
</dbReference>
<dbReference type="SMART" id="SM00086">
    <property type="entry name" value="PAC"/>
    <property type="match status" value="1"/>
</dbReference>
<dbReference type="GO" id="GO:0000155">
    <property type="term" value="F:phosphorelay sensor kinase activity"/>
    <property type="evidence" value="ECO:0007669"/>
    <property type="project" value="InterPro"/>
</dbReference>
<dbReference type="PROSITE" id="PS50109">
    <property type="entry name" value="HIS_KIN"/>
    <property type="match status" value="1"/>
</dbReference>
<accession>A0A6V8M024</accession>
<dbReference type="SUPFAM" id="SSF55785">
    <property type="entry name" value="PYP-like sensor domain (PAS domain)"/>
    <property type="match status" value="2"/>
</dbReference>
<evidence type="ECO:0000256" key="2">
    <source>
        <dbReference type="ARBA" id="ARBA00012438"/>
    </source>
</evidence>
<dbReference type="CDD" id="cd00082">
    <property type="entry name" value="HisKA"/>
    <property type="match status" value="1"/>
</dbReference>
<evidence type="ECO:0000256" key="1">
    <source>
        <dbReference type="ARBA" id="ARBA00000085"/>
    </source>
</evidence>
<dbReference type="SMART" id="SM00388">
    <property type="entry name" value="HisKA"/>
    <property type="match status" value="1"/>
</dbReference>
<dbReference type="EMBL" id="BLTE01000023">
    <property type="protein sequence ID" value="GFK95818.1"/>
    <property type="molecule type" value="Genomic_DNA"/>
</dbReference>
<dbReference type="SMART" id="SM00091">
    <property type="entry name" value="PAS"/>
    <property type="match status" value="2"/>
</dbReference>
<dbReference type="SUPFAM" id="SSF55874">
    <property type="entry name" value="ATPase domain of HSP90 chaperone/DNA topoisomerase II/histidine kinase"/>
    <property type="match status" value="1"/>
</dbReference>
<dbReference type="Pfam" id="PF13426">
    <property type="entry name" value="PAS_9"/>
    <property type="match status" value="1"/>
</dbReference>
<feature type="transmembrane region" description="Helical" evidence="5">
    <location>
        <begin position="360"/>
        <end position="383"/>
    </location>
</feature>
<dbReference type="SMART" id="SM00387">
    <property type="entry name" value="HATPase_c"/>
    <property type="match status" value="1"/>
</dbReference>
<evidence type="ECO:0000259" key="7">
    <source>
        <dbReference type="PROSITE" id="PS50110"/>
    </source>
</evidence>
<reference evidence="9 10" key="2">
    <citation type="submission" date="2020-05" db="EMBL/GenBank/DDBJ databases">
        <title>Draft genome sequence of Desulfovibrio sp. strainFSS-1.</title>
        <authorList>
            <person name="Shimoshige H."/>
            <person name="Kobayashi H."/>
            <person name="Maekawa T."/>
        </authorList>
    </citation>
    <scope>NUCLEOTIDE SEQUENCE [LARGE SCALE GENOMIC DNA]</scope>
    <source>
        <strain evidence="9 10">SIID29052-01</strain>
    </source>
</reference>
<protein>
    <recommendedName>
        <fullName evidence="2">histidine kinase</fullName>
        <ecNumber evidence="2">2.7.13.3</ecNumber>
    </recommendedName>
</protein>
<dbReference type="EC" id="2.7.13.3" evidence="2"/>
<dbReference type="PANTHER" id="PTHR43065:SF42">
    <property type="entry name" value="TWO-COMPONENT SENSOR PPRA"/>
    <property type="match status" value="1"/>
</dbReference>
<evidence type="ECO:0000259" key="6">
    <source>
        <dbReference type="PROSITE" id="PS50109"/>
    </source>
</evidence>
<gene>
    <name evidence="9" type="primary">cckA_10</name>
    <name evidence="9" type="ORF">NNJEOMEG_03689</name>
</gene>
<dbReference type="InterPro" id="IPR005467">
    <property type="entry name" value="His_kinase_dom"/>
</dbReference>
<reference evidence="9 10" key="1">
    <citation type="submission" date="2020-04" db="EMBL/GenBank/DDBJ databases">
        <authorList>
            <consortium name="Desulfovibrio sp. FSS-1 genome sequencing consortium"/>
            <person name="Shimoshige H."/>
            <person name="Kobayashi H."/>
            <person name="Maekawa T."/>
        </authorList>
    </citation>
    <scope>NUCLEOTIDE SEQUENCE [LARGE SCALE GENOMIC DNA]</scope>
    <source>
        <strain evidence="9 10">SIID29052-01</strain>
    </source>
</reference>
<dbReference type="PRINTS" id="PR00344">
    <property type="entry name" value="BCTRLSENSOR"/>
</dbReference>
<dbReference type="SUPFAM" id="SSF52172">
    <property type="entry name" value="CheY-like"/>
    <property type="match status" value="1"/>
</dbReference>
<dbReference type="InterPro" id="IPR013656">
    <property type="entry name" value="PAS_4"/>
</dbReference>
<dbReference type="Pfam" id="PF00072">
    <property type="entry name" value="Response_reg"/>
    <property type="match status" value="1"/>
</dbReference>
<feature type="domain" description="Histidine kinase" evidence="6">
    <location>
        <begin position="656"/>
        <end position="879"/>
    </location>
</feature>
<dbReference type="InterPro" id="IPR036097">
    <property type="entry name" value="HisK_dim/P_sf"/>
</dbReference>
<dbReference type="Gene3D" id="1.10.287.130">
    <property type="match status" value="1"/>
</dbReference>